<comment type="caution">
    <text evidence="10">The sequence shown here is derived from an EMBL/GenBank/DDBJ whole genome shotgun (WGS) entry which is preliminary data.</text>
</comment>
<sequence>MSPPEFRETLRRHLGVERPAPAAAQCPKCHKPVDSGAHLHRCTQGLNVTRHNLLADALFQLLKQVAHLRGLDRDTLAPFRRYAARHGFNKFMDIVFGSNQICLPVPKVQPSADAAQGGARDVQRVLESASQEKIDTYVVSGALDPTTHTLFSAAFDHFGAMSRDTQALLHALAEQSSQGSYNLAQRVAFWRRRTSLALQRALTRVVIDNWNAVIAPDGDVSAYRRIALLQVPRPSPASAEPPAPPASMQRMMAAVGAQARNLATKVGQGADEARKLVTDSGDEVARRHNVKYDAAKTKAIKWLVLYCVFLAVFVSVVFLPKDIGASFDMYSAVNAAILRQEVMVRKTWEEVTSVPETFKFVREALLPSAFTDAHYNGEALGSQGAIAQYKQRMLSENSLVLGKLRLRQMRVKQGSCIVPGATAALVEHCNAGYTAGNLDTTPLFYWGTNVTTAYQSQTTLANIERRRQLLGGSGAEEQEQEQQEEGVRSRGSSVRPGTPGGLGDGGKWVSSETQVQYDGSGYAEDLPVDSFAEALARVQELEAGHWMDERTRALFIDISFYNAGLDEFCHLRLAMEQLATGTVITSYRVEAAALILIIRSLQRDGSSPQYMAAFVLEMVLYVTVIVYMVKTADDIVDDWDSFVSFMKSGWNLIDIGLIVCLLVNICMTAVWMLQAQGLKYVVDPTVKLDQRNDEAYYKLRSCSEHYATAKYFLALAMLLAFLKCLKFIGFTPSLQALTNTIKIAASEMTALLFVMGIIFVGYGVSFQMAFGYALPQYRNFVESLLSLWLMMMGDFDLDELRYVNPALGTILFVSFMMLANFVVLSMLLKIVDVAFASVMQDIHQASDTEILHDVGLAFQAIAHDSYWAVKAQSTLVEAAAYKGASKVWSTVKLRGRASHEAIHPATEEKSEDDAIAVLNGMLKTGDLGGTSPKQDTAATVALISDEQLDGMANEEVTDEQLRDQLALLYHKHRVLSRLTGKLAAGIAETARVRRANVLARKHTALTRAALSGLHSP</sequence>
<evidence type="ECO:0000313" key="11">
    <source>
        <dbReference type="Proteomes" id="UP000664859"/>
    </source>
</evidence>
<evidence type="ECO:0000256" key="6">
    <source>
        <dbReference type="SAM" id="MobiDB-lite"/>
    </source>
</evidence>
<proteinExistence type="inferred from homology"/>
<feature type="transmembrane region" description="Helical" evidence="7">
    <location>
        <begin position="711"/>
        <end position="729"/>
    </location>
</feature>
<evidence type="ECO:0000256" key="4">
    <source>
        <dbReference type="ARBA" id="ARBA00022989"/>
    </source>
</evidence>
<organism evidence="10 11">
    <name type="scientific">Tribonema minus</name>
    <dbReference type="NCBI Taxonomy" id="303371"/>
    <lineage>
        <taxon>Eukaryota</taxon>
        <taxon>Sar</taxon>
        <taxon>Stramenopiles</taxon>
        <taxon>Ochrophyta</taxon>
        <taxon>PX clade</taxon>
        <taxon>Xanthophyceae</taxon>
        <taxon>Tribonematales</taxon>
        <taxon>Tribonemataceae</taxon>
        <taxon>Tribonema</taxon>
    </lineage>
</organism>
<evidence type="ECO:0000259" key="8">
    <source>
        <dbReference type="Pfam" id="PF08016"/>
    </source>
</evidence>
<evidence type="ECO:0000256" key="5">
    <source>
        <dbReference type="ARBA" id="ARBA00023136"/>
    </source>
</evidence>
<feature type="transmembrane region" description="Helical" evidence="7">
    <location>
        <begin position="750"/>
        <end position="774"/>
    </location>
</feature>
<dbReference type="Pfam" id="PF08016">
    <property type="entry name" value="PKD_channel"/>
    <property type="match status" value="1"/>
</dbReference>
<dbReference type="Proteomes" id="UP000664859">
    <property type="component" value="Unassembled WGS sequence"/>
</dbReference>
<gene>
    <name evidence="10" type="ORF">JKP88DRAFT_274418</name>
</gene>
<protein>
    <submittedName>
        <fullName evidence="10">Polycystin cation channel-domain-containing protein</fullName>
    </submittedName>
</protein>
<dbReference type="Pfam" id="PF20519">
    <property type="entry name" value="Polycystin_dom"/>
    <property type="match status" value="1"/>
</dbReference>
<feature type="transmembrane region" description="Helical" evidence="7">
    <location>
        <begin position="610"/>
        <end position="629"/>
    </location>
</feature>
<feature type="domain" description="Polycystin cation channel PKD1/PKD2" evidence="8">
    <location>
        <begin position="614"/>
        <end position="837"/>
    </location>
</feature>
<dbReference type="EMBL" id="JAFCMP010000536">
    <property type="protein sequence ID" value="KAG5176602.1"/>
    <property type="molecule type" value="Genomic_DNA"/>
</dbReference>
<dbReference type="AlphaFoldDB" id="A0A835YMN2"/>
<dbReference type="PANTHER" id="PTHR10877">
    <property type="entry name" value="POLYCYSTIN FAMILY MEMBER"/>
    <property type="match status" value="1"/>
</dbReference>
<evidence type="ECO:0000313" key="10">
    <source>
        <dbReference type="EMBL" id="KAG5176602.1"/>
    </source>
</evidence>
<name>A0A835YMN2_9STRA</name>
<comment type="similarity">
    <text evidence="2">Belongs to the polycystin family.</text>
</comment>
<dbReference type="InterPro" id="IPR051223">
    <property type="entry name" value="Polycystin"/>
</dbReference>
<feature type="domain" description="Polycystin" evidence="9">
    <location>
        <begin position="349"/>
        <end position="594"/>
    </location>
</feature>
<keyword evidence="11" id="KW-1185">Reference proteome</keyword>
<feature type="transmembrane region" description="Helical" evidence="7">
    <location>
        <begin position="650"/>
        <end position="673"/>
    </location>
</feature>
<dbReference type="GO" id="GO:0016020">
    <property type="term" value="C:membrane"/>
    <property type="evidence" value="ECO:0007669"/>
    <property type="project" value="UniProtKB-SubCell"/>
</dbReference>
<dbReference type="InterPro" id="IPR046791">
    <property type="entry name" value="Polycystin_dom"/>
</dbReference>
<evidence type="ECO:0000256" key="1">
    <source>
        <dbReference type="ARBA" id="ARBA00004141"/>
    </source>
</evidence>
<reference evidence="10" key="1">
    <citation type="submission" date="2021-02" db="EMBL/GenBank/DDBJ databases">
        <title>First Annotated Genome of the Yellow-green Alga Tribonema minus.</title>
        <authorList>
            <person name="Mahan K.M."/>
        </authorList>
    </citation>
    <scope>NUCLEOTIDE SEQUENCE</scope>
    <source>
        <strain evidence="10">UTEX B ZZ1240</strain>
    </source>
</reference>
<evidence type="ECO:0000256" key="3">
    <source>
        <dbReference type="ARBA" id="ARBA00022692"/>
    </source>
</evidence>
<evidence type="ECO:0000256" key="2">
    <source>
        <dbReference type="ARBA" id="ARBA00007200"/>
    </source>
</evidence>
<feature type="transmembrane region" description="Helical" evidence="7">
    <location>
        <begin position="809"/>
        <end position="828"/>
    </location>
</feature>
<keyword evidence="4 7" id="KW-1133">Transmembrane helix</keyword>
<feature type="transmembrane region" description="Helical" evidence="7">
    <location>
        <begin position="299"/>
        <end position="319"/>
    </location>
</feature>
<feature type="region of interest" description="Disordered" evidence="6">
    <location>
        <begin position="472"/>
        <end position="509"/>
    </location>
</feature>
<accession>A0A835YMN2</accession>
<dbReference type="PANTHER" id="PTHR10877:SF183">
    <property type="entry name" value="AT14535P-RELATED"/>
    <property type="match status" value="1"/>
</dbReference>
<keyword evidence="5 7" id="KW-0472">Membrane</keyword>
<keyword evidence="3 7" id="KW-0812">Transmembrane</keyword>
<evidence type="ECO:0000259" key="9">
    <source>
        <dbReference type="Pfam" id="PF20519"/>
    </source>
</evidence>
<comment type="subcellular location">
    <subcellularLocation>
        <location evidence="1">Membrane</location>
        <topology evidence="1">Multi-pass membrane protein</topology>
    </subcellularLocation>
</comment>
<evidence type="ECO:0000256" key="7">
    <source>
        <dbReference type="SAM" id="Phobius"/>
    </source>
</evidence>
<dbReference type="OrthoDB" id="444119at2759"/>
<dbReference type="InterPro" id="IPR013122">
    <property type="entry name" value="PKD1_2_channel"/>
</dbReference>